<dbReference type="GO" id="GO:0005737">
    <property type="term" value="C:cytoplasm"/>
    <property type="evidence" value="ECO:0007669"/>
    <property type="project" value="TreeGrafter"/>
</dbReference>
<gene>
    <name evidence="3" type="ORF">OPV22_011996</name>
</gene>
<evidence type="ECO:0000259" key="2">
    <source>
        <dbReference type="PROSITE" id="PS50904"/>
    </source>
</evidence>
<sequence>MYFCITEPENWSPNAMYQATKIFSSNLSVKKAQCFDSLLLSSRVFCYHFVIGTCTLQEAVNIISIIQKASIRPLHSSAALMRLAELEYCGTTSYFIKLFFGKEYALPYRVLDVEVAHFMRFLEETRIMSFIWHQSVLAFVQRYKNELNKDQHNLVTP</sequence>
<proteinExistence type="inferred from homology"/>
<dbReference type="GO" id="GO:0006364">
    <property type="term" value="P:rRNA processing"/>
    <property type="evidence" value="ECO:0007669"/>
    <property type="project" value="TreeGrafter"/>
</dbReference>
<dbReference type="PANTHER" id="PTHR12821:SF0">
    <property type="entry name" value="BYSTIN"/>
    <property type="match status" value="1"/>
</dbReference>
<accession>A0AAV8QW28</accession>
<dbReference type="InterPro" id="IPR007955">
    <property type="entry name" value="Bystin"/>
</dbReference>
<dbReference type="PROSITE" id="PS50904">
    <property type="entry name" value="PRELI_MSF1"/>
    <property type="match status" value="1"/>
</dbReference>
<comment type="similarity">
    <text evidence="1">Belongs to the bystin family.</text>
</comment>
<keyword evidence="4" id="KW-1185">Reference proteome</keyword>
<feature type="domain" description="PRELI/MSF1" evidence="2">
    <location>
        <begin position="119"/>
        <end position="157"/>
    </location>
</feature>
<dbReference type="GO" id="GO:0030688">
    <property type="term" value="C:preribosome, small subunit precursor"/>
    <property type="evidence" value="ECO:0007669"/>
    <property type="project" value="TreeGrafter"/>
</dbReference>
<evidence type="ECO:0000313" key="3">
    <source>
        <dbReference type="EMBL" id="KAJ8490275.1"/>
    </source>
</evidence>
<dbReference type="PANTHER" id="PTHR12821">
    <property type="entry name" value="BYSTIN"/>
    <property type="match status" value="1"/>
</dbReference>
<evidence type="ECO:0000256" key="1">
    <source>
        <dbReference type="ARBA" id="ARBA00007114"/>
    </source>
</evidence>
<dbReference type="InterPro" id="IPR006797">
    <property type="entry name" value="PRELI/MSF1_dom"/>
</dbReference>
<organism evidence="3 4">
    <name type="scientific">Ensete ventricosum</name>
    <name type="common">Abyssinian banana</name>
    <name type="synonym">Musa ensete</name>
    <dbReference type="NCBI Taxonomy" id="4639"/>
    <lineage>
        <taxon>Eukaryota</taxon>
        <taxon>Viridiplantae</taxon>
        <taxon>Streptophyta</taxon>
        <taxon>Embryophyta</taxon>
        <taxon>Tracheophyta</taxon>
        <taxon>Spermatophyta</taxon>
        <taxon>Magnoliopsida</taxon>
        <taxon>Liliopsida</taxon>
        <taxon>Zingiberales</taxon>
        <taxon>Musaceae</taxon>
        <taxon>Ensete</taxon>
    </lineage>
</organism>
<dbReference type="Pfam" id="PF05291">
    <property type="entry name" value="Bystin"/>
    <property type="match status" value="2"/>
</dbReference>
<reference evidence="3 4" key="1">
    <citation type="submission" date="2022-12" db="EMBL/GenBank/DDBJ databases">
        <title>Chromosome-scale assembly of the Ensete ventricosum genome.</title>
        <authorList>
            <person name="Dussert Y."/>
            <person name="Stocks J."/>
            <person name="Wendawek A."/>
            <person name="Woldeyes F."/>
            <person name="Nichols R.A."/>
            <person name="Borrell J.S."/>
        </authorList>
    </citation>
    <scope>NUCLEOTIDE SEQUENCE [LARGE SCALE GENOMIC DNA]</scope>
    <source>
        <strain evidence="4">cv. Maze</strain>
        <tissue evidence="3">Seeds</tissue>
    </source>
</reference>
<evidence type="ECO:0000313" key="4">
    <source>
        <dbReference type="Proteomes" id="UP001222027"/>
    </source>
</evidence>
<protein>
    <recommendedName>
        <fullName evidence="2">PRELI/MSF1 domain-containing protein</fullName>
    </recommendedName>
</protein>
<dbReference type="GO" id="GO:0030515">
    <property type="term" value="F:snoRNA binding"/>
    <property type="evidence" value="ECO:0007669"/>
    <property type="project" value="TreeGrafter"/>
</dbReference>
<dbReference type="AlphaFoldDB" id="A0AAV8QW28"/>
<dbReference type="Proteomes" id="UP001222027">
    <property type="component" value="Unassembled WGS sequence"/>
</dbReference>
<comment type="caution">
    <text evidence="3">The sequence shown here is derived from an EMBL/GenBank/DDBJ whole genome shotgun (WGS) entry which is preliminary data.</text>
</comment>
<dbReference type="EMBL" id="JAQQAF010000004">
    <property type="protein sequence ID" value="KAJ8490275.1"/>
    <property type="molecule type" value="Genomic_DNA"/>
</dbReference>
<name>A0AAV8QW28_ENSVE</name>
<dbReference type="GO" id="GO:0005730">
    <property type="term" value="C:nucleolus"/>
    <property type="evidence" value="ECO:0007669"/>
    <property type="project" value="TreeGrafter"/>
</dbReference>